<sequence length="147" mass="16937">MSLYNLIYGRNRVAELLLPCVGLDPDYIPRYRDCSLSEDNSQLIVLTRTGGGNRVVYVDENNKLVENENFSHDCDAEFDCTYAEFYFNIPSKWMADITKIEDNDLIGTSQEFKELIAKELPQHYKAFFEKKEDNTNSDNTMTPTPVS</sequence>
<evidence type="ECO:0000313" key="1">
    <source>
        <dbReference type="EMBL" id="QKU35359.1"/>
    </source>
</evidence>
<organism evidence="1">
    <name type="scientific">Tupanvirus soda lake</name>
    <dbReference type="NCBI Taxonomy" id="2126985"/>
    <lineage>
        <taxon>Viruses</taxon>
        <taxon>Varidnaviria</taxon>
        <taxon>Bamfordvirae</taxon>
        <taxon>Nucleocytoviricota</taxon>
        <taxon>Megaviricetes</taxon>
        <taxon>Imitervirales</taxon>
        <taxon>Mimiviridae</taxon>
        <taxon>Megamimivirinae</taxon>
        <taxon>Tupanvirus</taxon>
        <taxon>Tupanvirus salinum</taxon>
    </lineage>
</organism>
<proteinExistence type="predicted"/>
<name>A0A6N1NLC5_9VIRU</name>
<dbReference type="GeneID" id="80518784"/>
<reference evidence="1" key="2">
    <citation type="journal article" date="2018" name="Nat. Commun.">
        <title>Tailed giant Tupanvirus possesses the most complete translational apparatus of the known virosphere.</title>
        <authorList>
            <person name="Abrahao J."/>
            <person name="Silva L."/>
            <person name="Silva L.S."/>
            <person name="Khalil J.Y.B."/>
            <person name="Rodrigues R."/>
            <person name="Arantes T."/>
            <person name="Assis F."/>
            <person name="Boratto P."/>
            <person name="Andrade M."/>
            <person name="Kroon E.G."/>
            <person name="Ribeiro B."/>
            <person name="Bergier I."/>
            <person name="Seligmann H."/>
            <person name="Ghigo E."/>
            <person name="Colson P."/>
            <person name="Levasseur A."/>
            <person name="Kroemer G."/>
            <person name="Raoult D."/>
            <person name="La Scola B."/>
        </authorList>
    </citation>
    <scope>NUCLEOTIDE SEQUENCE [LARGE SCALE GENOMIC DNA]</scope>
    <source>
        <strain evidence="1">Soda lake</strain>
    </source>
</reference>
<protein>
    <submittedName>
        <fullName evidence="1">Uncharacterized protein</fullName>
    </submittedName>
</protein>
<dbReference type="EMBL" id="KY523104">
    <property type="protein sequence ID" value="QKU35359.1"/>
    <property type="molecule type" value="Genomic_DNA"/>
</dbReference>
<dbReference type="KEGG" id="vg:80518784"/>
<reference evidence="1" key="1">
    <citation type="submission" date="2017-01" db="EMBL/GenBank/DDBJ databases">
        <authorList>
            <person name="Assis F.L."/>
            <person name="Abrahao J.S."/>
            <person name="Silva L."/>
            <person name="Khalil J.B."/>
            <person name="Rodrigues R."/>
            <person name="Silva L.S."/>
            <person name="Arantes T."/>
            <person name="Boratto P."/>
            <person name="Andrade M."/>
            <person name="Kroon E.G."/>
            <person name="Ribeiro B."/>
            <person name="Bergier I."/>
            <person name="Seligmann H."/>
            <person name="Ghigo E."/>
            <person name="Colson P."/>
            <person name="Levasseur A."/>
            <person name="Raoult D."/>
            <person name="Scola B.L."/>
        </authorList>
    </citation>
    <scope>NUCLEOTIDE SEQUENCE</scope>
    <source>
        <strain evidence="1">Soda lake</strain>
    </source>
</reference>
<accession>A0A6N1NLC5</accession>
<dbReference type="RefSeq" id="YP_010782020.1">
    <property type="nucleotide sequence ID" value="NC_075039.1"/>
</dbReference>